<dbReference type="PROSITE" id="PS50089">
    <property type="entry name" value="ZF_RING_2"/>
    <property type="match status" value="1"/>
</dbReference>
<dbReference type="InterPro" id="IPR052788">
    <property type="entry name" value="RING-type_E3_ligase_ATL"/>
</dbReference>
<keyword evidence="6" id="KW-0732">Signal</keyword>
<evidence type="ECO:0000313" key="9">
    <source>
        <dbReference type="Proteomes" id="UP001227230"/>
    </source>
</evidence>
<gene>
    <name evidence="8" type="ORF">VitviT2T_002014</name>
</gene>
<feature type="domain" description="RING-type" evidence="7">
    <location>
        <begin position="107"/>
        <end position="149"/>
    </location>
</feature>
<feature type="signal peptide" evidence="6">
    <location>
        <begin position="1"/>
        <end position="26"/>
    </location>
</feature>
<dbReference type="CDD" id="cd16454">
    <property type="entry name" value="RING-H2_PA-TM-RING"/>
    <property type="match status" value="1"/>
</dbReference>
<evidence type="ECO:0000313" key="8">
    <source>
        <dbReference type="EMBL" id="WJZ82240.1"/>
    </source>
</evidence>
<feature type="chain" id="PRO_5047116668" description="RING-type domain-containing protein" evidence="6">
    <location>
        <begin position="27"/>
        <end position="159"/>
    </location>
</feature>
<protein>
    <recommendedName>
        <fullName evidence="7">RING-type domain-containing protein</fullName>
    </recommendedName>
</protein>
<evidence type="ECO:0000256" key="1">
    <source>
        <dbReference type="ARBA" id="ARBA00022723"/>
    </source>
</evidence>
<keyword evidence="3" id="KW-0862">Zinc</keyword>
<evidence type="ECO:0000256" key="3">
    <source>
        <dbReference type="ARBA" id="ARBA00022833"/>
    </source>
</evidence>
<accession>A0ABY9BHD6</accession>
<dbReference type="SUPFAM" id="SSF57850">
    <property type="entry name" value="RING/U-box"/>
    <property type="match status" value="1"/>
</dbReference>
<dbReference type="InterPro" id="IPR001841">
    <property type="entry name" value="Znf_RING"/>
</dbReference>
<dbReference type="InterPro" id="IPR013083">
    <property type="entry name" value="Znf_RING/FYVE/PHD"/>
</dbReference>
<dbReference type="Proteomes" id="UP001227230">
    <property type="component" value="Chromosome 2"/>
</dbReference>
<keyword evidence="5" id="KW-1133">Transmembrane helix</keyword>
<name>A0ABY9BHD6_VITVI</name>
<proteinExistence type="predicted"/>
<keyword evidence="1" id="KW-0479">Metal-binding</keyword>
<evidence type="ECO:0000256" key="2">
    <source>
        <dbReference type="ARBA" id="ARBA00022771"/>
    </source>
</evidence>
<dbReference type="Gene3D" id="3.30.40.10">
    <property type="entry name" value="Zinc/RING finger domain, C3HC4 (zinc finger)"/>
    <property type="match status" value="1"/>
</dbReference>
<evidence type="ECO:0000256" key="5">
    <source>
        <dbReference type="SAM" id="Phobius"/>
    </source>
</evidence>
<dbReference type="SMART" id="SM00184">
    <property type="entry name" value="RING"/>
    <property type="match status" value="1"/>
</dbReference>
<dbReference type="PANTHER" id="PTHR45798">
    <property type="entry name" value="RING-H2 FINGER PROTEIN ATL61-RELATED-RELATED"/>
    <property type="match status" value="1"/>
</dbReference>
<sequence>MFFCRYTCSFILLFILILSNMRTVHATYPINFQWHEKIMKTNYIVLIFVAISVVLLICYFILRLCKSHNIDSDSELDSEIRNIELIRVQMNLFPISRFSEHEMYSECSICLDAFADEDEIIILPVCRHIYHTHCITTWFTSHSHCPLCRHDYSGYRLDD</sequence>
<keyword evidence="9" id="KW-1185">Reference proteome</keyword>
<reference evidence="8 9" key="1">
    <citation type="journal article" date="2023" name="Hortic Res">
        <title>The complete reference genome for grapevine (Vitis vinifera L.) genetics and breeding.</title>
        <authorList>
            <person name="Shi X."/>
            <person name="Cao S."/>
            <person name="Wang X."/>
            <person name="Huang S."/>
            <person name="Wang Y."/>
            <person name="Liu Z."/>
            <person name="Liu W."/>
            <person name="Leng X."/>
            <person name="Peng Y."/>
            <person name="Wang N."/>
            <person name="Wang Y."/>
            <person name="Ma Z."/>
            <person name="Xu X."/>
            <person name="Zhang F."/>
            <person name="Xue H."/>
            <person name="Zhong H."/>
            <person name="Wang Y."/>
            <person name="Zhang K."/>
            <person name="Velt A."/>
            <person name="Avia K."/>
            <person name="Holtgrawe D."/>
            <person name="Grimplet J."/>
            <person name="Matus J.T."/>
            <person name="Ware D."/>
            <person name="Wu X."/>
            <person name="Wang H."/>
            <person name="Liu C."/>
            <person name="Fang Y."/>
            <person name="Rustenholz C."/>
            <person name="Cheng Z."/>
            <person name="Xiao H."/>
            <person name="Zhou Y."/>
        </authorList>
    </citation>
    <scope>NUCLEOTIDE SEQUENCE [LARGE SCALE GENOMIC DNA]</scope>
    <source>
        <strain evidence="9">cv. Pinot noir / PN40024</strain>
        <tissue evidence="8">Leaf</tissue>
    </source>
</reference>
<keyword evidence="5" id="KW-0472">Membrane</keyword>
<evidence type="ECO:0000256" key="4">
    <source>
        <dbReference type="PROSITE-ProRule" id="PRU00175"/>
    </source>
</evidence>
<dbReference type="Pfam" id="PF13639">
    <property type="entry name" value="zf-RING_2"/>
    <property type="match status" value="1"/>
</dbReference>
<feature type="transmembrane region" description="Helical" evidence="5">
    <location>
        <begin position="42"/>
        <end position="62"/>
    </location>
</feature>
<keyword evidence="5" id="KW-0812">Transmembrane</keyword>
<dbReference type="PANTHER" id="PTHR45798:SF97">
    <property type="entry name" value="ALCOHOL-SENSITIVE RING FINGER PROTEIN 1"/>
    <property type="match status" value="1"/>
</dbReference>
<evidence type="ECO:0000256" key="6">
    <source>
        <dbReference type="SAM" id="SignalP"/>
    </source>
</evidence>
<dbReference type="EMBL" id="CP126649">
    <property type="protein sequence ID" value="WJZ82240.1"/>
    <property type="molecule type" value="Genomic_DNA"/>
</dbReference>
<keyword evidence="2 4" id="KW-0863">Zinc-finger</keyword>
<evidence type="ECO:0000259" key="7">
    <source>
        <dbReference type="PROSITE" id="PS50089"/>
    </source>
</evidence>
<organism evidence="8 9">
    <name type="scientific">Vitis vinifera</name>
    <name type="common">Grape</name>
    <dbReference type="NCBI Taxonomy" id="29760"/>
    <lineage>
        <taxon>Eukaryota</taxon>
        <taxon>Viridiplantae</taxon>
        <taxon>Streptophyta</taxon>
        <taxon>Embryophyta</taxon>
        <taxon>Tracheophyta</taxon>
        <taxon>Spermatophyta</taxon>
        <taxon>Magnoliopsida</taxon>
        <taxon>eudicotyledons</taxon>
        <taxon>Gunneridae</taxon>
        <taxon>Pentapetalae</taxon>
        <taxon>rosids</taxon>
        <taxon>Vitales</taxon>
        <taxon>Vitaceae</taxon>
        <taxon>Viteae</taxon>
        <taxon>Vitis</taxon>
    </lineage>
</organism>